<sequence length="103" mass="11996">MPRPFLIDRIPVVHVSIENLAESGFEIPGKNEEEINLGNLNKEYLERCLTRRQREVASFLFDGYTRKETAKNLTPPVSLQAVHQIVLRMRRRLTTKGDIHYYG</sequence>
<dbReference type="Proteomes" id="UP000177103">
    <property type="component" value="Unassembled WGS sequence"/>
</dbReference>
<dbReference type="InterPro" id="IPR016032">
    <property type="entry name" value="Sig_transdc_resp-reg_C-effctor"/>
</dbReference>
<organism evidence="1 2">
    <name type="scientific">Candidatus Woykebacteria bacterium RBG_13_40_7b</name>
    <dbReference type="NCBI Taxonomy" id="1802594"/>
    <lineage>
        <taxon>Bacteria</taxon>
        <taxon>Candidatus Woykeibacteriota</taxon>
    </lineage>
</organism>
<gene>
    <name evidence="1" type="ORF">A2Y57_04210</name>
</gene>
<dbReference type="Gene3D" id="1.10.10.10">
    <property type="entry name" value="Winged helix-like DNA-binding domain superfamily/Winged helix DNA-binding domain"/>
    <property type="match status" value="1"/>
</dbReference>
<accession>A0A1G1W9A2</accession>
<reference evidence="1 2" key="1">
    <citation type="journal article" date="2016" name="Nat. Commun.">
        <title>Thousands of microbial genomes shed light on interconnected biogeochemical processes in an aquifer system.</title>
        <authorList>
            <person name="Anantharaman K."/>
            <person name="Brown C.T."/>
            <person name="Hug L.A."/>
            <person name="Sharon I."/>
            <person name="Castelle C.J."/>
            <person name="Probst A.J."/>
            <person name="Thomas B.C."/>
            <person name="Singh A."/>
            <person name="Wilkins M.J."/>
            <person name="Karaoz U."/>
            <person name="Brodie E.L."/>
            <person name="Williams K.H."/>
            <person name="Hubbard S.S."/>
            <person name="Banfield J.F."/>
        </authorList>
    </citation>
    <scope>NUCLEOTIDE SEQUENCE [LARGE SCALE GENOMIC DNA]</scope>
</reference>
<dbReference type="GO" id="GO:0006355">
    <property type="term" value="P:regulation of DNA-templated transcription"/>
    <property type="evidence" value="ECO:0007669"/>
    <property type="project" value="InterPro"/>
</dbReference>
<evidence type="ECO:0000313" key="2">
    <source>
        <dbReference type="Proteomes" id="UP000177103"/>
    </source>
</evidence>
<evidence type="ECO:0008006" key="3">
    <source>
        <dbReference type="Google" id="ProtNLM"/>
    </source>
</evidence>
<dbReference type="AlphaFoldDB" id="A0A1G1W9A2"/>
<dbReference type="GO" id="GO:0003677">
    <property type="term" value="F:DNA binding"/>
    <property type="evidence" value="ECO:0007669"/>
    <property type="project" value="InterPro"/>
</dbReference>
<protein>
    <recommendedName>
        <fullName evidence="3">RNA polymerase sigma factor 70 region 4 type 2 domain-containing protein</fullName>
    </recommendedName>
</protein>
<dbReference type="EMBL" id="MHCQ01000030">
    <property type="protein sequence ID" value="OGY24259.1"/>
    <property type="molecule type" value="Genomic_DNA"/>
</dbReference>
<name>A0A1G1W9A2_9BACT</name>
<proteinExistence type="predicted"/>
<comment type="caution">
    <text evidence="1">The sequence shown here is derived from an EMBL/GenBank/DDBJ whole genome shotgun (WGS) entry which is preliminary data.</text>
</comment>
<evidence type="ECO:0000313" key="1">
    <source>
        <dbReference type="EMBL" id="OGY24259.1"/>
    </source>
</evidence>
<dbReference type="SUPFAM" id="SSF46894">
    <property type="entry name" value="C-terminal effector domain of the bipartite response regulators"/>
    <property type="match status" value="1"/>
</dbReference>
<dbReference type="InterPro" id="IPR036388">
    <property type="entry name" value="WH-like_DNA-bd_sf"/>
</dbReference>